<accession>A0ABY4GKH4</accession>
<evidence type="ECO:0000256" key="5">
    <source>
        <dbReference type="ARBA" id="ARBA00023136"/>
    </source>
</evidence>
<dbReference type="Proteomes" id="UP000831537">
    <property type="component" value="Chromosome"/>
</dbReference>
<dbReference type="SUPFAM" id="SSF103473">
    <property type="entry name" value="MFS general substrate transporter"/>
    <property type="match status" value="1"/>
</dbReference>
<evidence type="ECO:0000313" key="7">
    <source>
        <dbReference type="EMBL" id="UOQ84865.1"/>
    </source>
</evidence>
<feature type="transmembrane region" description="Helical" evidence="6">
    <location>
        <begin position="165"/>
        <end position="181"/>
    </location>
</feature>
<feature type="transmembrane region" description="Helical" evidence="6">
    <location>
        <begin position="65"/>
        <end position="86"/>
    </location>
</feature>
<organism evidence="7 8">
    <name type="scientific">Gracilibacillus salinarum</name>
    <dbReference type="NCBI Taxonomy" id="2932255"/>
    <lineage>
        <taxon>Bacteria</taxon>
        <taxon>Bacillati</taxon>
        <taxon>Bacillota</taxon>
        <taxon>Bacilli</taxon>
        <taxon>Bacillales</taxon>
        <taxon>Bacillaceae</taxon>
        <taxon>Gracilibacillus</taxon>
    </lineage>
</organism>
<feature type="transmembrane region" description="Helical" evidence="6">
    <location>
        <begin position="276"/>
        <end position="300"/>
    </location>
</feature>
<name>A0ABY4GKH4_9BACI</name>
<evidence type="ECO:0000256" key="6">
    <source>
        <dbReference type="SAM" id="Phobius"/>
    </source>
</evidence>
<dbReference type="InterPro" id="IPR036259">
    <property type="entry name" value="MFS_trans_sf"/>
</dbReference>
<feature type="transmembrane region" description="Helical" evidence="6">
    <location>
        <begin position="40"/>
        <end position="60"/>
    </location>
</feature>
<feature type="transmembrane region" description="Helical" evidence="6">
    <location>
        <begin position="346"/>
        <end position="371"/>
    </location>
</feature>
<dbReference type="InterPro" id="IPR018365">
    <property type="entry name" value="Cell_cycle_FtsW-rel_CS"/>
</dbReference>
<dbReference type="EMBL" id="CP095071">
    <property type="protein sequence ID" value="UOQ84865.1"/>
    <property type="molecule type" value="Genomic_DNA"/>
</dbReference>
<evidence type="ECO:0000313" key="8">
    <source>
        <dbReference type="Proteomes" id="UP000831537"/>
    </source>
</evidence>
<keyword evidence="8" id="KW-1185">Reference proteome</keyword>
<feature type="transmembrane region" description="Helical" evidence="6">
    <location>
        <begin position="138"/>
        <end position="159"/>
    </location>
</feature>
<dbReference type="RefSeq" id="WP_244743307.1">
    <property type="nucleotide sequence ID" value="NZ_CP095071.1"/>
</dbReference>
<dbReference type="InterPro" id="IPR001182">
    <property type="entry name" value="FtsW/RodA"/>
</dbReference>
<evidence type="ECO:0000256" key="2">
    <source>
        <dbReference type="ARBA" id="ARBA00022692"/>
    </source>
</evidence>
<evidence type="ECO:0000256" key="3">
    <source>
        <dbReference type="ARBA" id="ARBA00022960"/>
    </source>
</evidence>
<evidence type="ECO:0000256" key="4">
    <source>
        <dbReference type="ARBA" id="ARBA00022989"/>
    </source>
</evidence>
<dbReference type="PANTHER" id="PTHR30474:SF1">
    <property type="entry name" value="PEPTIDOGLYCAN GLYCOSYLTRANSFERASE MRDB"/>
    <property type="match status" value="1"/>
</dbReference>
<evidence type="ECO:0000256" key="1">
    <source>
        <dbReference type="ARBA" id="ARBA00004141"/>
    </source>
</evidence>
<comment type="subcellular location">
    <subcellularLocation>
        <location evidence="1">Membrane</location>
        <topology evidence="1">Multi-pass membrane protein</topology>
    </subcellularLocation>
</comment>
<keyword evidence="3" id="KW-0133">Cell shape</keyword>
<protein>
    <submittedName>
        <fullName evidence="7">FtsW/RodA/SpoVE family cell cycle protein</fullName>
    </submittedName>
</protein>
<feature type="transmembrane region" description="Helical" evidence="6">
    <location>
        <begin position="312"/>
        <end position="334"/>
    </location>
</feature>
<proteinExistence type="predicted"/>
<reference evidence="7 8" key="1">
    <citation type="submission" date="2022-04" db="EMBL/GenBank/DDBJ databases">
        <title>Gracilibacillus sp. isolated from saltern.</title>
        <authorList>
            <person name="Won M."/>
            <person name="Lee C.-M."/>
            <person name="Woen H.-Y."/>
            <person name="Kwon S.-W."/>
        </authorList>
    </citation>
    <scope>NUCLEOTIDE SEQUENCE [LARGE SCALE GENOMIC DNA]</scope>
    <source>
        <strain evidence="7 8">SSPM10-3</strain>
    </source>
</reference>
<dbReference type="Pfam" id="PF01098">
    <property type="entry name" value="FTSW_RODA_SPOVE"/>
    <property type="match status" value="1"/>
</dbReference>
<feature type="transmembrane region" description="Helical" evidence="6">
    <location>
        <begin position="188"/>
        <end position="208"/>
    </location>
</feature>
<keyword evidence="2 6" id="KW-0812">Transmembrane</keyword>
<dbReference type="PANTHER" id="PTHR30474">
    <property type="entry name" value="CELL CYCLE PROTEIN"/>
    <property type="match status" value="1"/>
</dbReference>
<dbReference type="PROSITE" id="PS00428">
    <property type="entry name" value="FTSW_RODA_SPOVE"/>
    <property type="match status" value="1"/>
</dbReference>
<feature type="transmembrane region" description="Helical" evidence="6">
    <location>
        <begin position="9"/>
        <end position="28"/>
    </location>
</feature>
<gene>
    <name evidence="7" type="ORF">MUN87_19770</name>
</gene>
<sequence length="392" mass="44217">MRKIHVRYDLLYILLLFIGVSLFAIYNAQQLNQYEGENFVFKQAVWISLGIIAIVCLQLLETQTIFLLSTVLYYFGLSLLVVLLVSPESIVPTINGANSWFQYEGITFQPSELTKITTILYLSYAISKHKERFQNSNLKYDLLLLLKILLIGLAPVVLILLQPDFGTAMVLAGITIIMLFLSGIDWKIIFGIATISITFAIIFIFMTINLPDVMQNTFNIDNYQINRIETWVGLEDNDSGNTYQIDKALVAIGSGYLNGFQGETSSMYIPEAHTDFIFSIIGHNFGFVGAAIVIFLYFFLIYTLIQIGLKLYTINLFGAYICFGYITLILIHTFQNIGMNVGIMPITGIPLLLISYGGSSTLTALIGYGLIYKVGCELLKEEDYMFRESEMR</sequence>
<keyword evidence="4 6" id="KW-1133">Transmembrane helix</keyword>
<keyword evidence="5 6" id="KW-0472">Membrane</keyword>